<protein>
    <recommendedName>
        <fullName evidence="1">F-box protein At3g26010-like beta-propeller domain-containing protein</fullName>
    </recommendedName>
</protein>
<dbReference type="Proteomes" id="UP000825729">
    <property type="component" value="Unassembled WGS sequence"/>
</dbReference>
<evidence type="ECO:0000259" key="1">
    <source>
        <dbReference type="Pfam" id="PF24750"/>
    </source>
</evidence>
<sequence length="291" mass="33472">MASSTTALNDSTPTLISFTATTSTIPSPYKPLHFPIRISRTGEWKTNPAKFSHPHYHNQVEFRGLYFCGVYVNGIIYWLSKERQRQEAMVIIAFFVEEEVFRVFMLPKRIECTAPRCAPTMWESDEGRLMYGQICEREGLCIWVLHHPHELGHVSSDQYHHCDIAGCCSSADQYQNNGWKSILRVSRETLIAKLSTVIVINSFDQVERVSAFNEELYIVHIKTLKGYVSYNVPENTVSLLRDYCNKHDLTETSLRRPQLTTGDLKNIGFDSKVQFGFDIYSRCNSSKTIHK</sequence>
<dbReference type="EMBL" id="JAINDJ010000007">
    <property type="protein sequence ID" value="KAG9441682.1"/>
    <property type="molecule type" value="Genomic_DNA"/>
</dbReference>
<keyword evidence="3" id="KW-1185">Reference proteome</keyword>
<reference evidence="2 3" key="1">
    <citation type="submission" date="2021-07" db="EMBL/GenBank/DDBJ databases">
        <title>The Aristolochia fimbriata genome: insights into angiosperm evolution, floral development and chemical biosynthesis.</title>
        <authorList>
            <person name="Jiao Y."/>
        </authorList>
    </citation>
    <scope>NUCLEOTIDE SEQUENCE [LARGE SCALE GENOMIC DNA]</scope>
    <source>
        <strain evidence="2">IBCAS-2021</strain>
        <tissue evidence="2">Leaf</tissue>
    </source>
</reference>
<accession>A0AAV7DYV7</accession>
<gene>
    <name evidence="2" type="ORF">H6P81_017536</name>
</gene>
<feature type="domain" description="F-box protein At3g26010-like beta-propeller" evidence="1">
    <location>
        <begin position="34"/>
        <end position="146"/>
    </location>
</feature>
<comment type="caution">
    <text evidence="2">The sequence shown here is derived from an EMBL/GenBank/DDBJ whole genome shotgun (WGS) entry which is preliminary data.</text>
</comment>
<name>A0AAV7DYV7_ARIFI</name>
<evidence type="ECO:0000313" key="3">
    <source>
        <dbReference type="Proteomes" id="UP000825729"/>
    </source>
</evidence>
<dbReference type="AlphaFoldDB" id="A0AAV7DYV7"/>
<dbReference type="Pfam" id="PF24750">
    <property type="entry name" value="b-prop_At3g26010-like"/>
    <property type="match status" value="1"/>
</dbReference>
<organism evidence="2 3">
    <name type="scientific">Aristolochia fimbriata</name>
    <name type="common">White veined hardy Dutchman's pipe vine</name>
    <dbReference type="NCBI Taxonomy" id="158543"/>
    <lineage>
        <taxon>Eukaryota</taxon>
        <taxon>Viridiplantae</taxon>
        <taxon>Streptophyta</taxon>
        <taxon>Embryophyta</taxon>
        <taxon>Tracheophyta</taxon>
        <taxon>Spermatophyta</taxon>
        <taxon>Magnoliopsida</taxon>
        <taxon>Magnoliidae</taxon>
        <taxon>Piperales</taxon>
        <taxon>Aristolochiaceae</taxon>
        <taxon>Aristolochia</taxon>
    </lineage>
</organism>
<proteinExistence type="predicted"/>
<evidence type="ECO:0000313" key="2">
    <source>
        <dbReference type="EMBL" id="KAG9441682.1"/>
    </source>
</evidence>
<dbReference type="InterPro" id="IPR056592">
    <property type="entry name" value="Beta-prop_At3g26010-like"/>
</dbReference>